<accession>A0A1E5QGS0</accession>
<dbReference type="AlphaFoldDB" id="A0A1E5QGS0"/>
<comment type="caution">
    <text evidence="1">The sequence shown here is derived from an EMBL/GenBank/DDBJ whole genome shotgun (WGS) entry which is preliminary data.</text>
</comment>
<dbReference type="EMBL" id="MJGC01000078">
    <property type="protein sequence ID" value="OEJ73787.1"/>
    <property type="molecule type" value="Genomic_DNA"/>
</dbReference>
<sequence>MTAIDLRELILQLIQAYKNCQTPLSVYLRSLLSVAQSYRAIAVPSYLQIAGFFKAGFSESPVDYQPEWVDLIHQTPVESPFEEVERILKVQIVDLVQLEASGSILLPESYFGLQSLSGRRWYNFDIGSYLERGTAFLENIEIYDEEYAQSSGWSTVGEILERGQAVE</sequence>
<protein>
    <submittedName>
        <fullName evidence="1">Uncharacterized protein</fullName>
    </submittedName>
</protein>
<name>A0A1E5QGS0_9CYAN</name>
<evidence type="ECO:0000313" key="1">
    <source>
        <dbReference type="EMBL" id="OEJ73787.1"/>
    </source>
</evidence>
<dbReference type="RefSeq" id="WP_069968605.1">
    <property type="nucleotide sequence ID" value="NZ_CM124774.1"/>
</dbReference>
<reference evidence="1" key="1">
    <citation type="submission" date="2016-09" db="EMBL/GenBank/DDBJ databases">
        <title>Draft genome of thermotolerant cyanobacterium Desertifilum sp. strain IPPAS B-1220.</title>
        <authorList>
            <person name="Sinetova M.A."/>
            <person name="Bolakhan K."/>
            <person name="Zayadan B.K."/>
            <person name="Mironov K.S."/>
            <person name="Ustinova V."/>
            <person name="Kupriyanova E.V."/>
            <person name="Sidorov R.A."/>
            <person name="Skrypnik A.N."/>
            <person name="Gogoleva N.E."/>
            <person name="Gogolev Y.V."/>
            <person name="Los D.A."/>
        </authorList>
    </citation>
    <scope>NUCLEOTIDE SEQUENCE [LARGE SCALE GENOMIC DNA]</scope>
    <source>
        <strain evidence="1">IPPAS B-1220</strain>
    </source>
</reference>
<gene>
    <name evidence="1" type="ORF">BH720_17975</name>
</gene>
<dbReference type="OrthoDB" id="1149259at2"/>
<proteinExistence type="predicted"/>
<organism evidence="1">
    <name type="scientific">Desertifilum tharense IPPAS B-1220</name>
    <dbReference type="NCBI Taxonomy" id="1781255"/>
    <lineage>
        <taxon>Bacteria</taxon>
        <taxon>Bacillati</taxon>
        <taxon>Cyanobacteriota</taxon>
        <taxon>Cyanophyceae</taxon>
        <taxon>Desertifilales</taxon>
        <taxon>Desertifilaceae</taxon>
        <taxon>Desertifilum</taxon>
    </lineage>
</organism>